<accession>A0A6N7XME0</accession>
<dbReference type="InterPro" id="IPR001667">
    <property type="entry name" value="DDH_dom"/>
</dbReference>
<dbReference type="Gene3D" id="3.90.1640.10">
    <property type="entry name" value="inorganic pyrophosphatase (n-terminal core)"/>
    <property type="match status" value="1"/>
</dbReference>
<dbReference type="RefSeq" id="WP_154433943.1">
    <property type="nucleotide sequence ID" value="NZ_VUNC01000002.1"/>
</dbReference>
<protein>
    <submittedName>
        <fullName evidence="3">Bifunctional oligoribonuclease/PAP phosphatase NrnA</fullName>
    </submittedName>
</protein>
<evidence type="ECO:0000313" key="4">
    <source>
        <dbReference type="Proteomes" id="UP000469325"/>
    </source>
</evidence>
<dbReference type="PANTHER" id="PTHR47618">
    <property type="entry name" value="BIFUNCTIONAL OLIGORIBONUCLEASE AND PAP PHOSPHATASE NRNA"/>
    <property type="match status" value="1"/>
</dbReference>
<organism evidence="3 4">
    <name type="scientific">Olsenella porci</name>
    <dbReference type="NCBI Taxonomy" id="2652279"/>
    <lineage>
        <taxon>Bacteria</taxon>
        <taxon>Bacillati</taxon>
        <taxon>Actinomycetota</taxon>
        <taxon>Coriobacteriia</taxon>
        <taxon>Coriobacteriales</taxon>
        <taxon>Atopobiaceae</taxon>
        <taxon>Olsenella</taxon>
    </lineage>
</organism>
<feature type="domain" description="DHHA1" evidence="2">
    <location>
        <begin position="239"/>
        <end position="322"/>
    </location>
</feature>
<dbReference type="Pfam" id="PF01368">
    <property type="entry name" value="DHH"/>
    <property type="match status" value="1"/>
</dbReference>
<dbReference type="InterPro" id="IPR051319">
    <property type="entry name" value="Oligoribo/pAp-PDE_c-di-AMP_PDE"/>
</dbReference>
<dbReference type="Pfam" id="PF02272">
    <property type="entry name" value="DHHA1"/>
    <property type="match status" value="1"/>
</dbReference>
<dbReference type="InterPro" id="IPR038763">
    <property type="entry name" value="DHH_sf"/>
</dbReference>
<comment type="caution">
    <text evidence="3">The sequence shown here is derived from an EMBL/GenBank/DDBJ whole genome shotgun (WGS) entry which is preliminary data.</text>
</comment>
<dbReference type="InterPro" id="IPR003156">
    <property type="entry name" value="DHHA1_dom"/>
</dbReference>
<sequence length="342" mass="35847">MGLACNPSQEAAFDRIAQAIDGCRSVAICAHTSPDGDALGSGLALAMIIRARWPEIEVTNLLADREPVPRIYSFLPGASDFVCAGDYEQSPDLFVSVDLSVASRLNLAEDVMRRAGATVIIDHHPCESPYGQVNLVRPSAAAAGVIVTEFALHLGVTITPDIAECLYCAVCTDTGRFQYQNADSEAFAVAGLLVDAGAVPSRTALNVYQNFSLSYLHLESAVMGRITTFSKGRIAYSYATSADLVRTGASLDECDGLIDVVRSVAGSEVALFLKEVGDGMVRGNLRSKTSLDISGIARSLGGGGHKAAAGFTMEGDIDQVLSKALPPLVALVEGDGEGSDAR</sequence>
<dbReference type="PANTHER" id="PTHR47618:SF1">
    <property type="entry name" value="BIFUNCTIONAL OLIGORIBONUCLEASE AND PAP PHOSPHATASE NRNA"/>
    <property type="match status" value="1"/>
</dbReference>
<dbReference type="SUPFAM" id="SSF64182">
    <property type="entry name" value="DHH phosphoesterases"/>
    <property type="match status" value="1"/>
</dbReference>
<dbReference type="AlphaFoldDB" id="A0A6N7XME0"/>
<dbReference type="Gene3D" id="3.10.310.30">
    <property type="match status" value="1"/>
</dbReference>
<proteinExistence type="predicted"/>
<dbReference type="Proteomes" id="UP000469325">
    <property type="component" value="Unassembled WGS sequence"/>
</dbReference>
<reference evidence="3 4" key="1">
    <citation type="submission" date="2019-08" db="EMBL/GenBank/DDBJ databases">
        <title>In-depth cultivation of the pig gut microbiome towards novel bacterial diversity and tailored functional studies.</title>
        <authorList>
            <person name="Wylensek D."/>
            <person name="Hitch T.C.A."/>
            <person name="Clavel T."/>
        </authorList>
    </citation>
    <scope>NUCLEOTIDE SEQUENCE [LARGE SCALE GENOMIC DNA]</scope>
    <source>
        <strain evidence="3 4">CA-Schmier-601-WT-1</strain>
    </source>
</reference>
<dbReference type="EMBL" id="VUNC01000002">
    <property type="protein sequence ID" value="MST72134.1"/>
    <property type="molecule type" value="Genomic_DNA"/>
</dbReference>
<evidence type="ECO:0000259" key="2">
    <source>
        <dbReference type="Pfam" id="PF02272"/>
    </source>
</evidence>
<gene>
    <name evidence="3" type="ORF">FYJ68_03275</name>
</gene>
<dbReference type="GO" id="GO:0003676">
    <property type="term" value="F:nucleic acid binding"/>
    <property type="evidence" value="ECO:0007669"/>
    <property type="project" value="InterPro"/>
</dbReference>
<evidence type="ECO:0000259" key="1">
    <source>
        <dbReference type="Pfam" id="PF01368"/>
    </source>
</evidence>
<evidence type="ECO:0000313" key="3">
    <source>
        <dbReference type="EMBL" id="MST72134.1"/>
    </source>
</evidence>
<name>A0A6N7XME0_9ACTN</name>
<feature type="domain" description="DDH" evidence="1">
    <location>
        <begin position="26"/>
        <end position="169"/>
    </location>
</feature>
<keyword evidence="4" id="KW-1185">Reference proteome</keyword>